<sequence>MWRYRIYSAIDPIGTILAVLLINWWAPLFASQDGWLPNWLAWVQTFDASLDAGGAQGSYWGRVAWLNRNPAYGFSYWALGVPFNPSEWRVTAFSGSEATHDLYFYAQGPNGQFNEHYMRNGWHVKLGFKAWNMYDAATGKWKSTPWGPEWRIPFTFSISRV</sequence>
<keyword evidence="1" id="KW-1133">Transmembrane helix</keyword>
<feature type="transmembrane region" description="Helical" evidence="1">
    <location>
        <begin position="6"/>
        <end position="26"/>
    </location>
</feature>
<evidence type="ECO:0000313" key="3">
    <source>
        <dbReference type="Proteomes" id="UP001595530"/>
    </source>
</evidence>
<evidence type="ECO:0000313" key="2">
    <source>
        <dbReference type="EMBL" id="MFC3111401.1"/>
    </source>
</evidence>
<dbReference type="Pfam" id="PF24027">
    <property type="entry name" value="DUF7338"/>
    <property type="match status" value="1"/>
</dbReference>
<dbReference type="InterPro" id="IPR055762">
    <property type="entry name" value="DUF7338"/>
</dbReference>
<keyword evidence="1" id="KW-0472">Membrane</keyword>
<dbReference type="RefSeq" id="WP_390323101.1">
    <property type="nucleotide sequence ID" value="NZ_JBHRTP010000119.1"/>
</dbReference>
<organism evidence="2 3">
    <name type="scientific">Undibacterium arcticum</name>
    <dbReference type="NCBI Taxonomy" id="1762892"/>
    <lineage>
        <taxon>Bacteria</taxon>
        <taxon>Pseudomonadati</taxon>
        <taxon>Pseudomonadota</taxon>
        <taxon>Betaproteobacteria</taxon>
        <taxon>Burkholderiales</taxon>
        <taxon>Oxalobacteraceae</taxon>
        <taxon>Undibacterium</taxon>
    </lineage>
</organism>
<gene>
    <name evidence="2" type="ORF">ACFOFO_26250</name>
</gene>
<dbReference type="EMBL" id="JBHRTP010000119">
    <property type="protein sequence ID" value="MFC3111401.1"/>
    <property type="molecule type" value="Genomic_DNA"/>
</dbReference>
<proteinExistence type="predicted"/>
<keyword evidence="1" id="KW-0812">Transmembrane</keyword>
<comment type="caution">
    <text evidence="2">The sequence shown here is derived from an EMBL/GenBank/DDBJ whole genome shotgun (WGS) entry which is preliminary data.</text>
</comment>
<accession>A0ABV7FBK5</accession>
<dbReference type="Proteomes" id="UP001595530">
    <property type="component" value="Unassembled WGS sequence"/>
</dbReference>
<reference evidence="3" key="1">
    <citation type="journal article" date="2019" name="Int. J. Syst. Evol. Microbiol.">
        <title>The Global Catalogue of Microorganisms (GCM) 10K type strain sequencing project: providing services to taxonomists for standard genome sequencing and annotation.</title>
        <authorList>
            <consortium name="The Broad Institute Genomics Platform"/>
            <consortium name="The Broad Institute Genome Sequencing Center for Infectious Disease"/>
            <person name="Wu L."/>
            <person name="Ma J."/>
        </authorList>
    </citation>
    <scope>NUCLEOTIDE SEQUENCE [LARGE SCALE GENOMIC DNA]</scope>
    <source>
        <strain evidence="3">KCTC 42986</strain>
    </source>
</reference>
<evidence type="ECO:0000256" key="1">
    <source>
        <dbReference type="SAM" id="Phobius"/>
    </source>
</evidence>
<name>A0ABV7FBK5_9BURK</name>
<protein>
    <submittedName>
        <fullName evidence="2">Uncharacterized protein</fullName>
    </submittedName>
</protein>
<keyword evidence="3" id="KW-1185">Reference proteome</keyword>